<comment type="cofactor">
    <cofactor evidence="1">
        <name>FMN</name>
        <dbReference type="ChEBI" id="CHEBI:58210"/>
    </cofactor>
</comment>
<keyword evidence="3" id="KW-0288">FMN</keyword>
<keyword evidence="4" id="KW-0521">NADP</keyword>
<dbReference type="SUPFAM" id="SSF51395">
    <property type="entry name" value="FMN-linked oxidoreductases"/>
    <property type="match status" value="1"/>
</dbReference>
<dbReference type="Proteomes" id="UP000276128">
    <property type="component" value="Unassembled WGS sequence"/>
</dbReference>
<evidence type="ECO:0000313" key="8">
    <source>
        <dbReference type="Proteomes" id="UP000276128"/>
    </source>
</evidence>
<name>A0A3S0CBQ6_9BACL</name>
<evidence type="ECO:0000256" key="2">
    <source>
        <dbReference type="ARBA" id="ARBA00022630"/>
    </source>
</evidence>
<evidence type="ECO:0000313" key="7">
    <source>
        <dbReference type="EMBL" id="RTE09323.1"/>
    </source>
</evidence>
<reference evidence="7 8" key="1">
    <citation type="submission" date="2018-12" db="EMBL/GenBank/DDBJ databases">
        <title>Bacillus ochoae sp. nov., Paenibacillus whitsoniae sp. nov., Paenibacillus spiritus sp. nov. Isolated from the Mars Exploration Rover during spacecraft assembly.</title>
        <authorList>
            <person name="Seuylemezian A."/>
            <person name="Vaishampayan P."/>
        </authorList>
    </citation>
    <scope>NUCLEOTIDE SEQUENCE [LARGE SCALE GENOMIC DNA]</scope>
    <source>
        <strain evidence="7 8">MER 54</strain>
    </source>
</reference>
<dbReference type="AlphaFoldDB" id="A0A3S0CBQ6"/>
<dbReference type="InterPro" id="IPR044152">
    <property type="entry name" value="YqjM-like"/>
</dbReference>
<dbReference type="OrthoDB" id="9772736at2"/>
<keyword evidence="5 7" id="KW-0560">Oxidoreductase</keyword>
<dbReference type="GO" id="GO:0010181">
    <property type="term" value="F:FMN binding"/>
    <property type="evidence" value="ECO:0007669"/>
    <property type="project" value="InterPro"/>
</dbReference>
<evidence type="ECO:0000256" key="5">
    <source>
        <dbReference type="ARBA" id="ARBA00023002"/>
    </source>
</evidence>
<dbReference type="Pfam" id="PF00724">
    <property type="entry name" value="Oxidored_FMN"/>
    <property type="match status" value="1"/>
</dbReference>
<dbReference type="RefSeq" id="WP_126141687.1">
    <property type="nucleotide sequence ID" value="NZ_RXHU01000034.1"/>
</dbReference>
<dbReference type="NCBIfam" id="NF010047">
    <property type="entry name" value="PRK13523.1"/>
    <property type="match status" value="1"/>
</dbReference>
<proteinExistence type="predicted"/>
<evidence type="ECO:0000256" key="4">
    <source>
        <dbReference type="ARBA" id="ARBA00022857"/>
    </source>
</evidence>
<dbReference type="InterPro" id="IPR001155">
    <property type="entry name" value="OxRdtase_FMN_N"/>
</dbReference>
<sequence>MLFSPYTIGGLTLKNRIVMSPMCMYASDDSGEVKDWHYVHYASRAVGQVGLIVLEATAVTPEGRISARDLGIWQDGQIEGLRRVVESVHGFGAHIGIQLAHAGRKAVLDTPALAPSPIPFSESSKTPKEASLADIQAAVQAFSDAAERAKQAGFDVIELHAAHGYLINEFLSPHSNHRQDAYGGDAERRFRFLRETVEAVQARWNGPLFVRISANEYVEGGLTPEDYIYIALQLKALGVHLIDVSSGGNAPVAPDVYPGYQVPFAEKLRHEANLPVGAVGLITSAQQAEEILQNGRADLIFLGRALLRDPYWARTAARELQAELAPPPSYSRGW</sequence>
<keyword evidence="8" id="KW-1185">Reference proteome</keyword>
<dbReference type="EC" id="1.6.99.1" evidence="7"/>
<dbReference type="Gene3D" id="3.20.20.70">
    <property type="entry name" value="Aldolase class I"/>
    <property type="match status" value="1"/>
</dbReference>
<dbReference type="GO" id="GO:0050661">
    <property type="term" value="F:NADP binding"/>
    <property type="evidence" value="ECO:0007669"/>
    <property type="project" value="InterPro"/>
</dbReference>
<feature type="domain" description="NADH:flavin oxidoreductase/NADH oxidase N-terminal" evidence="6">
    <location>
        <begin position="2"/>
        <end position="321"/>
    </location>
</feature>
<evidence type="ECO:0000256" key="3">
    <source>
        <dbReference type="ARBA" id="ARBA00022643"/>
    </source>
</evidence>
<comment type="caution">
    <text evidence="7">The sequence shown here is derived from an EMBL/GenBank/DDBJ whole genome shotgun (WGS) entry which is preliminary data.</text>
</comment>
<dbReference type="CDD" id="cd02932">
    <property type="entry name" value="OYE_YqiM_FMN"/>
    <property type="match status" value="1"/>
</dbReference>
<evidence type="ECO:0000259" key="6">
    <source>
        <dbReference type="Pfam" id="PF00724"/>
    </source>
</evidence>
<protein>
    <submittedName>
        <fullName evidence="7">NADPH dehydrogenase NamA</fullName>
        <ecNumber evidence="7">1.6.99.1</ecNumber>
    </submittedName>
</protein>
<evidence type="ECO:0000256" key="1">
    <source>
        <dbReference type="ARBA" id="ARBA00001917"/>
    </source>
</evidence>
<gene>
    <name evidence="7" type="primary">namA</name>
    <name evidence="7" type="ORF">EJQ19_13165</name>
</gene>
<dbReference type="PANTHER" id="PTHR43303">
    <property type="entry name" value="NADPH DEHYDROGENASE C23G7.10C-RELATED"/>
    <property type="match status" value="1"/>
</dbReference>
<keyword evidence="2" id="KW-0285">Flavoprotein</keyword>
<dbReference type="EMBL" id="RXHU01000034">
    <property type="protein sequence ID" value="RTE09323.1"/>
    <property type="molecule type" value="Genomic_DNA"/>
</dbReference>
<dbReference type="GO" id="GO:0003959">
    <property type="term" value="F:NADPH dehydrogenase activity"/>
    <property type="evidence" value="ECO:0007669"/>
    <property type="project" value="UniProtKB-EC"/>
</dbReference>
<dbReference type="InterPro" id="IPR013785">
    <property type="entry name" value="Aldolase_TIM"/>
</dbReference>
<organism evidence="7 8">
    <name type="scientific">Paenibacillus whitsoniae</name>
    <dbReference type="NCBI Taxonomy" id="2496558"/>
    <lineage>
        <taxon>Bacteria</taxon>
        <taxon>Bacillati</taxon>
        <taxon>Bacillota</taxon>
        <taxon>Bacilli</taxon>
        <taxon>Bacillales</taxon>
        <taxon>Paenibacillaceae</taxon>
        <taxon>Paenibacillus</taxon>
    </lineage>
</organism>
<accession>A0A3S0CBQ6</accession>
<dbReference type="PANTHER" id="PTHR43303:SF4">
    <property type="entry name" value="NADPH DEHYDROGENASE C23G7.10C-RELATED"/>
    <property type="match status" value="1"/>
</dbReference>